<evidence type="ECO:0000313" key="3">
    <source>
        <dbReference type="Proteomes" id="UP001208771"/>
    </source>
</evidence>
<feature type="region of interest" description="Disordered" evidence="1">
    <location>
        <begin position="58"/>
        <end position="79"/>
    </location>
</feature>
<dbReference type="RefSeq" id="WP_306411298.1">
    <property type="nucleotide sequence ID" value="NZ_JANFPI010000003.1"/>
</dbReference>
<evidence type="ECO:0008006" key="4">
    <source>
        <dbReference type="Google" id="ProtNLM"/>
    </source>
</evidence>
<accession>A0AAE3SW04</accession>
<comment type="caution">
    <text evidence="2">The sequence shown here is derived from an EMBL/GenBank/DDBJ whole genome shotgun (WGS) entry which is preliminary data.</text>
</comment>
<dbReference type="Proteomes" id="UP001208771">
    <property type="component" value="Unassembled WGS sequence"/>
</dbReference>
<dbReference type="Gene3D" id="6.10.10.120">
    <property type="entry name" value="Antitoxin ParD1-like"/>
    <property type="match status" value="1"/>
</dbReference>
<protein>
    <recommendedName>
        <fullName evidence="4">Type II toxin-antitoxin system ParD family antitoxin</fullName>
    </recommendedName>
</protein>
<reference evidence="2" key="1">
    <citation type="submission" date="2022-07" db="EMBL/GenBank/DDBJ databases">
        <title>Ectorhizobium quercum gen.nov., sp. nov.</title>
        <authorList>
            <person name="Ma T."/>
            <person name="Li Y."/>
        </authorList>
    </citation>
    <scope>NUCLEOTIDE SEQUENCE</scope>
    <source>
        <strain evidence="2">BDR2-2</strain>
    </source>
</reference>
<keyword evidence="3" id="KW-1185">Reference proteome</keyword>
<organism evidence="2 3">
    <name type="scientific">Ectorhizobium quercum</name>
    <dbReference type="NCBI Taxonomy" id="2965071"/>
    <lineage>
        <taxon>Bacteria</taxon>
        <taxon>Pseudomonadati</taxon>
        <taxon>Pseudomonadota</taxon>
        <taxon>Alphaproteobacteria</taxon>
        <taxon>Hyphomicrobiales</taxon>
        <taxon>Rhizobiaceae</taxon>
        <taxon>Ectorhizobium</taxon>
    </lineage>
</organism>
<sequence length="93" mass="9852">MKAKLMETNRPLGVILPVEMVDMISEAIASGDYATEGEVVAAGLRLLAARRAQSVPGAGESLVPSRNIPGEDIPSRASREKSSAFAFGRMFGF</sequence>
<proteinExistence type="predicted"/>
<evidence type="ECO:0000313" key="2">
    <source>
        <dbReference type="EMBL" id="MCX8997509.1"/>
    </source>
</evidence>
<dbReference type="EMBL" id="JANFPI010000003">
    <property type="protein sequence ID" value="MCX8997509.1"/>
    <property type="molecule type" value="Genomic_DNA"/>
</dbReference>
<gene>
    <name evidence="2" type="ORF">NOF55_10345</name>
</gene>
<name>A0AAE3SW04_9HYPH</name>
<dbReference type="InterPro" id="IPR038296">
    <property type="entry name" value="ParD_sf"/>
</dbReference>
<evidence type="ECO:0000256" key="1">
    <source>
        <dbReference type="SAM" id="MobiDB-lite"/>
    </source>
</evidence>
<dbReference type="AlphaFoldDB" id="A0AAE3SW04"/>